<dbReference type="CDD" id="cd06445">
    <property type="entry name" value="ATase"/>
    <property type="match status" value="1"/>
</dbReference>
<evidence type="ECO:0000256" key="2">
    <source>
        <dbReference type="ARBA" id="ARBA00022490"/>
    </source>
</evidence>
<dbReference type="InterPro" id="IPR036388">
    <property type="entry name" value="WH-like_DNA-bd_sf"/>
</dbReference>
<comment type="catalytic activity">
    <reaction evidence="1 8">
        <text>a 4-O-methyl-thymidine in DNA + L-cysteinyl-[protein] = a thymidine in DNA + S-methyl-L-cysteinyl-[protein]</text>
        <dbReference type="Rhea" id="RHEA:53428"/>
        <dbReference type="Rhea" id="RHEA-COMP:10131"/>
        <dbReference type="Rhea" id="RHEA-COMP:10132"/>
        <dbReference type="Rhea" id="RHEA-COMP:13555"/>
        <dbReference type="Rhea" id="RHEA-COMP:13556"/>
        <dbReference type="ChEBI" id="CHEBI:29950"/>
        <dbReference type="ChEBI" id="CHEBI:82612"/>
        <dbReference type="ChEBI" id="CHEBI:137386"/>
        <dbReference type="ChEBI" id="CHEBI:137387"/>
        <dbReference type="EC" id="2.1.1.63"/>
    </reaction>
</comment>
<dbReference type="PANTHER" id="PTHR10815:SF5">
    <property type="entry name" value="METHYLATED-DNA--PROTEIN-CYSTEINE METHYLTRANSFERASE"/>
    <property type="match status" value="1"/>
</dbReference>
<sequence length="167" mass="17814">MTASRTHTVIDSPIGELTLVNTDGMLSGLYMSDHQPAPDATTFGPQTSEGFDEAVGQLREYFDGTRTTFTFPIAPVGTEFQRTVWTALRAIEYGTTSTYGEVAASIGRPTAVRAVAAANARNPLSIIVPCHRVIGSGGRLTGYAGGVERKQFLLEQEARIAHAPTPS</sequence>
<gene>
    <name evidence="11" type="ORF">Q7514_12630</name>
</gene>
<dbReference type="EMBL" id="JAUTXY010000005">
    <property type="protein sequence ID" value="MEE2058367.1"/>
    <property type="molecule type" value="Genomic_DNA"/>
</dbReference>
<dbReference type="PANTHER" id="PTHR10815">
    <property type="entry name" value="METHYLATED-DNA--PROTEIN-CYSTEINE METHYLTRANSFERASE"/>
    <property type="match status" value="1"/>
</dbReference>
<dbReference type="Gene3D" id="3.30.160.70">
    <property type="entry name" value="Methylated DNA-protein cysteine methyltransferase domain"/>
    <property type="match status" value="1"/>
</dbReference>
<comment type="catalytic activity">
    <reaction evidence="7 8">
        <text>a 6-O-methyl-2'-deoxyguanosine in DNA + L-cysteinyl-[protein] = S-methyl-L-cysteinyl-[protein] + a 2'-deoxyguanosine in DNA</text>
        <dbReference type="Rhea" id="RHEA:24000"/>
        <dbReference type="Rhea" id="RHEA-COMP:10131"/>
        <dbReference type="Rhea" id="RHEA-COMP:10132"/>
        <dbReference type="Rhea" id="RHEA-COMP:11367"/>
        <dbReference type="Rhea" id="RHEA-COMP:11368"/>
        <dbReference type="ChEBI" id="CHEBI:29950"/>
        <dbReference type="ChEBI" id="CHEBI:82612"/>
        <dbReference type="ChEBI" id="CHEBI:85445"/>
        <dbReference type="ChEBI" id="CHEBI:85448"/>
        <dbReference type="EC" id="2.1.1.63"/>
    </reaction>
</comment>
<evidence type="ECO:0000256" key="6">
    <source>
        <dbReference type="ARBA" id="ARBA00023204"/>
    </source>
</evidence>
<keyword evidence="4 8" id="KW-0808">Transferase</keyword>
<evidence type="ECO:0000256" key="8">
    <source>
        <dbReference type="HAMAP-Rule" id="MF_00772"/>
    </source>
</evidence>
<dbReference type="InterPro" id="IPR008332">
    <property type="entry name" value="MethylG_MeTrfase_N"/>
</dbReference>
<dbReference type="EC" id="2.1.1.63" evidence="8"/>
<name>A0ABU7L9Z0_9NOCA</name>
<dbReference type="Pfam" id="PF02870">
    <property type="entry name" value="Methyltransf_1N"/>
    <property type="match status" value="1"/>
</dbReference>
<dbReference type="SUPFAM" id="SSF46767">
    <property type="entry name" value="Methylated DNA-protein cysteine methyltransferase, C-terminal domain"/>
    <property type="match status" value="1"/>
</dbReference>
<reference evidence="11 12" key="1">
    <citation type="submission" date="2023-07" db="EMBL/GenBank/DDBJ databases">
        <authorList>
            <person name="Girao M."/>
            <person name="Carvalho M.F."/>
        </authorList>
    </citation>
    <scope>NUCLEOTIDE SEQUENCE [LARGE SCALE GENOMIC DNA]</scope>
    <source>
        <strain evidence="11 12">YIM65754</strain>
    </source>
</reference>
<accession>A0ABU7L9Z0</accession>
<evidence type="ECO:0000256" key="1">
    <source>
        <dbReference type="ARBA" id="ARBA00001286"/>
    </source>
</evidence>
<evidence type="ECO:0000256" key="7">
    <source>
        <dbReference type="ARBA" id="ARBA00049348"/>
    </source>
</evidence>
<dbReference type="GO" id="GO:0003908">
    <property type="term" value="F:methylated-DNA-[protein]-cysteine S-methyltransferase activity"/>
    <property type="evidence" value="ECO:0007669"/>
    <property type="project" value="UniProtKB-EC"/>
</dbReference>
<keyword evidence="3 8" id="KW-0489">Methyltransferase</keyword>
<dbReference type="HAMAP" id="MF_00772">
    <property type="entry name" value="OGT"/>
    <property type="match status" value="1"/>
</dbReference>
<comment type="subcellular location">
    <subcellularLocation>
        <location evidence="8">Cytoplasm</location>
    </subcellularLocation>
</comment>
<dbReference type="SUPFAM" id="SSF53155">
    <property type="entry name" value="Methylated DNA-protein cysteine methyltransferase domain"/>
    <property type="match status" value="1"/>
</dbReference>
<dbReference type="Proteomes" id="UP001336020">
    <property type="component" value="Unassembled WGS sequence"/>
</dbReference>
<evidence type="ECO:0000256" key="5">
    <source>
        <dbReference type="ARBA" id="ARBA00022763"/>
    </source>
</evidence>
<feature type="domain" description="Methylated-DNA-[protein]-cysteine S-methyltransferase DNA binding" evidence="9">
    <location>
        <begin position="79"/>
        <end position="158"/>
    </location>
</feature>
<comment type="miscellaneous">
    <text evidence="8">This enzyme catalyzes only one turnover and therefore is not strictly catalytic. According to one definition, an enzyme is a biocatalyst that acts repeatedly and over many reaction cycles.</text>
</comment>
<organism evidence="11 12">
    <name type="scientific">Rhodococcus artemisiae</name>
    <dbReference type="NCBI Taxonomy" id="714159"/>
    <lineage>
        <taxon>Bacteria</taxon>
        <taxon>Bacillati</taxon>
        <taxon>Actinomycetota</taxon>
        <taxon>Actinomycetes</taxon>
        <taxon>Mycobacteriales</taxon>
        <taxon>Nocardiaceae</taxon>
        <taxon>Rhodococcus</taxon>
    </lineage>
</organism>
<comment type="similarity">
    <text evidence="8">Belongs to the MGMT family.</text>
</comment>
<dbReference type="InterPro" id="IPR023546">
    <property type="entry name" value="MGMT"/>
</dbReference>
<comment type="caution">
    <text evidence="11">The sequence shown here is derived from an EMBL/GenBank/DDBJ whole genome shotgun (WGS) entry which is preliminary data.</text>
</comment>
<dbReference type="Gene3D" id="1.10.10.10">
    <property type="entry name" value="Winged helix-like DNA-binding domain superfamily/Winged helix DNA-binding domain"/>
    <property type="match status" value="1"/>
</dbReference>
<dbReference type="PROSITE" id="PS00374">
    <property type="entry name" value="MGMT"/>
    <property type="match status" value="1"/>
</dbReference>
<keyword evidence="12" id="KW-1185">Reference proteome</keyword>
<feature type="domain" description="Methylguanine DNA methyltransferase ribonuclease-like" evidence="10">
    <location>
        <begin position="7"/>
        <end position="74"/>
    </location>
</feature>
<keyword evidence="2 8" id="KW-0963">Cytoplasm</keyword>
<keyword evidence="5 8" id="KW-0227">DNA damage</keyword>
<evidence type="ECO:0000256" key="3">
    <source>
        <dbReference type="ARBA" id="ARBA00022603"/>
    </source>
</evidence>
<dbReference type="InterPro" id="IPR001497">
    <property type="entry name" value="MethylDNA_cys_MeTrfase_AS"/>
</dbReference>
<dbReference type="InterPro" id="IPR036217">
    <property type="entry name" value="MethylDNA_cys_MeTrfase_DNAb"/>
</dbReference>
<evidence type="ECO:0000313" key="12">
    <source>
        <dbReference type="Proteomes" id="UP001336020"/>
    </source>
</evidence>
<comment type="function">
    <text evidence="8">Involved in the cellular defense against the biological effects of O6-methylguanine (O6-MeG) and O4-methylthymine (O4-MeT) in DNA. Repairs the methylated nucleobase in DNA by stoichiometrically transferring the methyl group to a cysteine residue in the enzyme. This is a suicide reaction: the enzyme is irreversibly inactivated.</text>
</comment>
<evidence type="ECO:0000256" key="4">
    <source>
        <dbReference type="ARBA" id="ARBA00022679"/>
    </source>
</evidence>
<dbReference type="InterPro" id="IPR014048">
    <property type="entry name" value="MethylDNA_cys_MeTrfase_DNA-bd"/>
</dbReference>
<keyword evidence="6 8" id="KW-0234">DNA repair</keyword>
<dbReference type="GO" id="GO:0032259">
    <property type="term" value="P:methylation"/>
    <property type="evidence" value="ECO:0007669"/>
    <property type="project" value="UniProtKB-KW"/>
</dbReference>
<evidence type="ECO:0000313" key="11">
    <source>
        <dbReference type="EMBL" id="MEE2058367.1"/>
    </source>
</evidence>
<dbReference type="NCBIfam" id="TIGR00589">
    <property type="entry name" value="ogt"/>
    <property type="match status" value="1"/>
</dbReference>
<dbReference type="RefSeq" id="WP_330133616.1">
    <property type="nucleotide sequence ID" value="NZ_JAUTXY010000005.1"/>
</dbReference>
<protein>
    <recommendedName>
        <fullName evidence="8">Methylated-DNA--protein-cysteine methyltransferase</fullName>
        <ecNumber evidence="8">2.1.1.63</ecNumber>
    </recommendedName>
    <alternativeName>
        <fullName evidence="8">6-O-methylguanine-DNA methyltransferase</fullName>
        <shortName evidence="8">MGMT</shortName>
    </alternativeName>
    <alternativeName>
        <fullName evidence="8">O-6-methylguanine-DNA-alkyltransferase</fullName>
    </alternativeName>
</protein>
<dbReference type="Pfam" id="PF01035">
    <property type="entry name" value="DNA_binding_1"/>
    <property type="match status" value="1"/>
</dbReference>
<feature type="active site" description="Nucleophile; methyl group acceptor" evidence="8">
    <location>
        <position position="130"/>
    </location>
</feature>
<dbReference type="InterPro" id="IPR036631">
    <property type="entry name" value="MGMT_N_sf"/>
</dbReference>
<proteinExistence type="inferred from homology"/>
<evidence type="ECO:0000259" key="10">
    <source>
        <dbReference type="Pfam" id="PF02870"/>
    </source>
</evidence>
<evidence type="ECO:0000259" key="9">
    <source>
        <dbReference type="Pfam" id="PF01035"/>
    </source>
</evidence>